<organism evidence="3 4">
    <name type="scientific">Parolsenella catena</name>
    <dbReference type="NCBI Taxonomy" id="2003188"/>
    <lineage>
        <taxon>Bacteria</taxon>
        <taxon>Bacillati</taxon>
        <taxon>Actinomycetota</taxon>
        <taxon>Coriobacteriia</taxon>
        <taxon>Coriobacteriales</taxon>
        <taxon>Atopobiaceae</taxon>
        <taxon>Parolsenella</taxon>
    </lineage>
</organism>
<dbReference type="AlphaFoldDB" id="A0A3G9K8F8"/>
<keyword evidence="2" id="KW-0472">Membrane</keyword>
<evidence type="ECO:0000313" key="3">
    <source>
        <dbReference type="EMBL" id="BBH50379.1"/>
    </source>
</evidence>
<keyword evidence="2" id="KW-1133">Transmembrane helix</keyword>
<protein>
    <submittedName>
        <fullName evidence="3">Uncharacterized protein</fullName>
    </submittedName>
</protein>
<name>A0A3G9K8F8_9ACTN</name>
<reference evidence="4" key="1">
    <citation type="submission" date="2018-11" db="EMBL/GenBank/DDBJ databases">
        <title>Comparative genomics of Parolsenella catena and Libanicoccus massiliensis: Reclassification of Libanicoccus massiliensis as Parolsenella massiliensis comb. nov.</title>
        <authorList>
            <person name="Sakamoto M."/>
            <person name="Ikeyama N."/>
            <person name="Murakami T."/>
            <person name="Mori H."/>
            <person name="Yuki M."/>
            <person name="Ohkuma M."/>
        </authorList>
    </citation>
    <scope>NUCLEOTIDE SEQUENCE [LARGE SCALE GENOMIC DNA]</scope>
    <source>
        <strain evidence="4">JCM 31932</strain>
    </source>
</reference>
<dbReference type="RefSeq" id="WP_126422159.1">
    <property type="nucleotide sequence ID" value="NZ_AP019367.1"/>
</dbReference>
<feature type="compositionally biased region" description="Polar residues" evidence="1">
    <location>
        <begin position="47"/>
        <end position="56"/>
    </location>
</feature>
<proteinExistence type="predicted"/>
<feature type="region of interest" description="Disordered" evidence="1">
    <location>
        <begin position="260"/>
        <end position="279"/>
    </location>
</feature>
<dbReference type="Proteomes" id="UP000273154">
    <property type="component" value="Chromosome"/>
</dbReference>
<gene>
    <name evidence="3" type="ORF">Pcatena_09660</name>
</gene>
<dbReference type="EMBL" id="AP019367">
    <property type="protein sequence ID" value="BBH50379.1"/>
    <property type="molecule type" value="Genomic_DNA"/>
</dbReference>
<keyword evidence="2" id="KW-0812">Transmembrane</keyword>
<accession>A0A3G9K8F8</accession>
<dbReference type="GeneID" id="88849099"/>
<keyword evidence="4" id="KW-1185">Reference proteome</keyword>
<evidence type="ECO:0000256" key="1">
    <source>
        <dbReference type="SAM" id="MobiDB-lite"/>
    </source>
</evidence>
<feature type="compositionally biased region" description="Low complexity" evidence="1">
    <location>
        <begin position="1"/>
        <end position="11"/>
    </location>
</feature>
<dbReference type="KEGG" id="pcat:Pcatena_09660"/>
<feature type="region of interest" description="Disordered" evidence="1">
    <location>
        <begin position="1"/>
        <end position="56"/>
    </location>
</feature>
<evidence type="ECO:0000313" key="4">
    <source>
        <dbReference type="Proteomes" id="UP000273154"/>
    </source>
</evidence>
<sequence length="296" mass="30406">MDENSTQQPADAPQPTPQPAPAQTPQPQPSPASAPQPAPAPQPQPSVIESASATTSSDNHAGAAPYVIVAATLAVLVALSLALANLVSAVGEGIGDAYDEDYYDSFDYDGLLDDLDDLDPQGSTGRDLTADNVFDVELTCTDYTVDDYVFASDYSGSQQAVSAYVKTLAKTDADAAGQLAGHLRAAAAATDDASRADELSQAASICQDTSAAIDGLALPGTADITGGSADDILEHLTEGRDATRRRWDKLAQLVAVLASPEGHTSSELSDLDNDAGDVTDPAIDLTRALATSASDK</sequence>
<dbReference type="OrthoDB" id="3194846at2"/>
<feature type="compositionally biased region" description="Pro residues" evidence="1">
    <location>
        <begin position="12"/>
        <end position="44"/>
    </location>
</feature>
<feature type="transmembrane region" description="Helical" evidence="2">
    <location>
        <begin position="63"/>
        <end position="84"/>
    </location>
</feature>
<evidence type="ECO:0000256" key="2">
    <source>
        <dbReference type="SAM" id="Phobius"/>
    </source>
</evidence>